<dbReference type="Gene3D" id="3.90.220.20">
    <property type="entry name" value="DNA methylase specificity domains"/>
    <property type="match status" value="1"/>
</dbReference>
<evidence type="ECO:0000313" key="5">
    <source>
        <dbReference type="EMBL" id="AOV18484.1"/>
    </source>
</evidence>
<proteinExistence type="inferred from homology"/>
<evidence type="ECO:0000256" key="3">
    <source>
        <dbReference type="ARBA" id="ARBA00023125"/>
    </source>
</evidence>
<dbReference type="InterPro" id="IPR052021">
    <property type="entry name" value="Type-I_RS_S_subunit"/>
</dbReference>
<sequence>MADILSSLDEKIELNRKQNRTLEAIAQALFKRWFMEFEFPDENGRPYQSSGGAMQPSELGEIPVGWEVKSLDQIADYLNGLALQNFPPEGDEYLPVIKIREMKQGITANSDKASTKLDPKYIIDDGDVLFSWSGSLEVDIWCHGKGALNQHLFKVSSDVYPKWFYYLWTKHHLRAFQAVAADKATTMGHIQRGHLTNALTVCPPEGLLPQFTETFDPLIEQIIAVRLEARTLAKLRDTLLPKLMSGELRVA</sequence>
<accession>A0A1D8KBZ7</accession>
<keyword evidence="6" id="KW-1185">Reference proteome</keyword>
<protein>
    <submittedName>
        <fullName evidence="5">Restriction endonuclease subunit S</fullName>
    </submittedName>
</protein>
<gene>
    <name evidence="5" type="ORF">BJI67_06530</name>
</gene>
<dbReference type="PANTHER" id="PTHR30408">
    <property type="entry name" value="TYPE-1 RESTRICTION ENZYME ECOKI SPECIFICITY PROTEIN"/>
    <property type="match status" value="1"/>
</dbReference>
<keyword evidence="3" id="KW-0238">DNA-binding</keyword>
<keyword evidence="5" id="KW-0378">Hydrolase</keyword>
<reference evidence="5 6" key="1">
    <citation type="submission" date="2016-09" db="EMBL/GenBank/DDBJ databases">
        <title>Acidihalobacter prosperus V6 (DSM14174).</title>
        <authorList>
            <person name="Khaleque H.N."/>
            <person name="Ramsay J.P."/>
            <person name="Murphy R.J.T."/>
            <person name="Kaksonen A.H."/>
            <person name="Boxall N.J."/>
            <person name="Watkin E.L.J."/>
        </authorList>
    </citation>
    <scope>NUCLEOTIDE SEQUENCE [LARGE SCALE GENOMIC DNA]</scope>
    <source>
        <strain evidence="5 6">V6</strain>
    </source>
</reference>
<dbReference type="Proteomes" id="UP000095342">
    <property type="component" value="Chromosome"/>
</dbReference>
<keyword evidence="2" id="KW-0680">Restriction system</keyword>
<dbReference type="Gene3D" id="1.10.287.1120">
    <property type="entry name" value="Bipartite methylase S protein"/>
    <property type="match status" value="1"/>
</dbReference>
<dbReference type="REBASE" id="162224">
    <property type="entry name" value="S.AprV6ORF6525P"/>
</dbReference>
<dbReference type="KEGG" id="aaeo:BJI67_06530"/>
<evidence type="ECO:0000313" key="6">
    <source>
        <dbReference type="Proteomes" id="UP000095342"/>
    </source>
</evidence>
<evidence type="ECO:0000256" key="2">
    <source>
        <dbReference type="ARBA" id="ARBA00022747"/>
    </source>
</evidence>
<feature type="domain" description="Type I restriction modification DNA specificity" evidence="4">
    <location>
        <begin position="63"/>
        <end position="189"/>
    </location>
</feature>
<evidence type="ECO:0000256" key="1">
    <source>
        <dbReference type="ARBA" id="ARBA00010923"/>
    </source>
</evidence>
<dbReference type="SUPFAM" id="SSF116734">
    <property type="entry name" value="DNA methylase specificity domain"/>
    <property type="match status" value="2"/>
</dbReference>
<dbReference type="InterPro" id="IPR000055">
    <property type="entry name" value="Restrct_endonuc_typeI_TRD"/>
</dbReference>
<name>A0A1D8KBZ7_9GAMM</name>
<dbReference type="InterPro" id="IPR044946">
    <property type="entry name" value="Restrct_endonuc_typeI_TRD_sf"/>
</dbReference>
<keyword evidence="5" id="KW-0540">Nuclease</keyword>
<dbReference type="GO" id="GO:0003677">
    <property type="term" value="F:DNA binding"/>
    <property type="evidence" value="ECO:0007669"/>
    <property type="project" value="UniProtKB-KW"/>
</dbReference>
<dbReference type="GO" id="GO:0009307">
    <property type="term" value="P:DNA restriction-modification system"/>
    <property type="evidence" value="ECO:0007669"/>
    <property type="project" value="UniProtKB-KW"/>
</dbReference>
<organism evidence="5 6">
    <name type="scientific">Acidihalobacter aeolianus</name>
    <dbReference type="NCBI Taxonomy" id="2792603"/>
    <lineage>
        <taxon>Bacteria</taxon>
        <taxon>Pseudomonadati</taxon>
        <taxon>Pseudomonadota</taxon>
        <taxon>Gammaproteobacteria</taxon>
        <taxon>Chromatiales</taxon>
        <taxon>Ectothiorhodospiraceae</taxon>
        <taxon>Acidihalobacter</taxon>
    </lineage>
</organism>
<dbReference type="GO" id="GO:0004519">
    <property type="term" value="F:endonuclease activity"/>
    <property type="evidence" value="ECO:0007669"/>
    <property type="project" value="UniProtKB-KW"/>
</dbReference>
<keyword evidence="5" id="KW-0255">Endonuclease</keyword>
<dbReference type="PANTHER" id="PTHR30408:SF13">
    <property type="entry name" value="TYPE I RESTRICTION ENZYME HINDI SPECIFICITY SUBUNIT"/>
    <property type="match status" value="1"/>
</dbReference>
<comment type="similarity">
    <text evidence="1">Belongs to the type-I restriction system S methylase family.</text>
</comment>
<dbReference type="Pfam" id="PF01420">
    <property type="entry name" value="Methylase_S"/>
    <property type="match status" value="1"/>
</dbReference>
<evidence type="ECO:0000259" key="4">
    <source>
        <dbReference type="Pfam" id="PF01420"/>
    </source>
</evidence>
<dbReference type="AlphaFoldDB" id="A0A1D8KBZ7"/>
<dbReference type="EMBL" id="CP017448">
    <property type="protein sequence ID" value="AOV18484.1"/>
    <property type="molecule type" value="Genomic_DNA"/>
</dbReference>